<dbReference type="OMA" id="HEVPENR"/>
<dbReference type="eggNOG" id="ENOG502S517">
    <property type="taxonomic scope" value="Eukaryota"/>
</dbReference>
<evidence type="ECO:0000256" key="3">
    <source>
        <dbReference type="SAM" id="MobiDB-lite"/>
    </source>
</evidence>
<name>G0VF70_NAUCA</name>
<dbReference type="OrthoDB" id="4036151at2759"/>
<keyword evidence="6" id="KW-1185">Reference proteome</keyword>
<dbReference type="AlphaFoldDB" id="G0VF70"/>
<dbReference type="Proteomes" id="UP000001640">
    <property type="component" value="Chromosome 5"/>
</dbReference>
<gene>
    <name evidence="5" type="primary">NCAS0E00650</name>
    <name evidence="5" type="ordered locus">NCAS_0E00650</name>
</gene>
<feature type="domain" description="FAM192A/Fyv6 N-terminal" evidence="4">
    <location>
        <begin position="33"/>
        <end position="119"/>
    </location>
</feature>
<keyword evidence="2" id="KW-0539">Nucleus</keyword>
<evidence type="ECO:0000256" key="2">
    <source>
        <dbReference type="ARBA" id="ARBA00023242"/>
    </source>
</evidence>
<dbReference type="GeneID" id="96903768"/>
<feature type="region of interest" description="Disordered" evidence="3">
    <location>
        <begin position="1"/>
        <end position="63"/>
    </location>
</feature>
<feature type="region of interest" description="Disordered" evidence="3">
    <location>
        <begin position="129"/>
        <end position="155"/>
    </location>
</feature>
<dbReference type="KEGG" id="ncs:NCAS_0E00650"/>
<feature type="compositionally biased region" description="Basic and acidic residues" evidence="3">
    <location>
        <begin position="37"/>
        <end position="62"/>
    </location>
</feature>
<reference evidence="5 6" key="1">
    <citation type="journal article" date="2011" name="Proc. Natl. Acad. Sci. U.S.A.">
        <title>Evolutionary erosion of yeast sex chromosomes by mating-type switching accidents.</title>
        <authorList>
            <person name="Gordon J.L."/>
            <person name="Armisen D."/>
            <person name="Proux-Wera E."/>
            <person name="Oheigeartaigh S.S."/>
            <person name="Byrne K.P."/>
            <person name="Wolfe K.H."/>
        </authorList>
    </citation>
    <scope>NUCLEOTIDE SEQUENCE [LARGE SCALE GENOMIC DNA]</scope>
    <source>
        <strain evidence="6">ATCC 76901 / BCRC 22586 / CBS 4309 / NBRC 1992 / NRRL Y-12630</strain>
    </source>
</reference>
<proteinExistence type="predicted"/>
<dbReference type="GO" id="GO:0005634">
    <property type="term" value="C:nucleus"/>
    <property type="evidence" value="ECO:0007669"/>
    <property type="project" value="UniProtKB-SubCell"/>
</dbReference>
<dbReference type="InterPro" id="IPR019331">
    <property type="entry name" value="FAM192A/Fyv6_N"/>
</dbReference>
<dbReference type="GO" id="GO:0005198">
    <property type="term" value="F:structural molecule activity"/>
    <property type="evidence" value="ECO:0007669"/>
    <property type="project" value="EnsemblFungi"/>
</dbReference>
<evidence type="ECO:0000259" key="4">
    <source>
        <dbReference type="Pfam" id="PF10187"/>
    </source>
</evidence>
<evidence type="ECO:0000313" key="5">
    <source>
        <dbReference type="EMBL" id="CCC70135.1"/>
    </source>
</evidence>
<dbReference type="Pfam" id="PF10187">
    <property type="entry name" value="FAM192A_Fyv6_N"/>
    <property type="match status" value="1"/>
</dbReference>
<reference key="2">
    <citation type="submission" date="2011-08" db="EMBL/GenBank/DDBJ databases">
        <title>Genome sequence of Naumovozyma castellii.</title>
        <authorList>
            <person name="Gordon J.L."/>
            <person name="Armisen D."/>
            <person name="Proux-Wera E."/>
            <person name="OhEigeartaigh S.S."/>
            <person name="Byrne K.P."/>
            <person name="Wolfe K.H."/>
        </authorList>
    </citation>
    <scope>NUCLEOTIDE SEQUENCE</scope>
    <source>
        <strain>Type strain:CBS 4309</strain>
    </source>
</reference>
<evidence type="ECO:0000256" key="1">
    <source>
        <dbReference type="ARBA" id="ARBA00004123"/>
    </source>
</evidence>
<dbReference type="EMBL" id="HE576756">
    <property type="protein sequence ID" value="CCC70135.1"/>
    <property type="molecule type" value="Genomic_DNA"/>
</dbReference>
<sequence length="172" mass="19980">MNTSRNKQQQNRSQGSPNKQPLTFVSEGVTNIEDENEKAKLEQEKFERESKIRSRKTLRDQLRSSAISKQKEFNGLVKQRESFNRLNEEEIEFFKSIEDAKLAEESKMNEYLSSKLNTFEKKKRLLELKSKKKPSASVHDSDKSPKLTTPSPRIVKIKSKKKKLGLKVNLKP</sequence>
<protein>
    <recommendedName>
        <fullName evidence="4">FAM192A/Fyv6 N-terminal domain-containing protein</fullName>
    </recommendedName>
</protein>
<dbReference type="RefSeq" id="XP_003676496.1">
    <property type="nucleotide sequence ID" value="XM_003676448.1"/>
</dbReference>
<comment type="subcellular location">
    <subcellularLocation>
        <location evidence="1">Nucleus</location>
    </subcellularLocation>
</comment>
<dbReference type="HOGENOM" id="CLU_128329_0_0_1"/>
<evidence type="ECO:0000313" key="6">
    <source>
        <dbReference type="Proteomes" id="UP000001640"/>
    </source>
</evidence>
<dbReference type="GO" id="GO:0006303">
    <property type="term" value="P:double-strand break repair via nonhomologous end joining"/>
    <property type="evidence" value="ECO:0007669"/>
    <property type="project" value="EnsemblFungi"/>
</dbReference>
<dbReference type="FunCoup" id="G0VF70">
    <property type="interactions" value="58"/>
</dbReference>
<feature type="compositionally biased region" description="Polar residues" evidence="3">
    <location>
        <begin position="1"/>
        <end position="23"/>
    </location>
</feature>
<dbReference type="InParanoid" id="G0VF70"/>
<organism evidence="5 6">
    <name type="scientific">Naumovozyma castellii</name>
    <name type="common">Yeast</name>
    <name type="synonym">Saccharomyces castellii</name>
    <dbReference type="NCBI Taxonomy" id="27288"/>
    <lineage>
        <taxon>Eukaryota</taxon>
        <taxon>Fungi</taxon>
        <taxon>Dikarya</taxon>
        <taxon>Ascomycota</taxon>
        <taxon>Saccharomycotina</taxon>
        <taxon>Saccharomycetes</taxon>
        <taxon>Saccharomycetales</taxon>
        <taxon>Saccharomycetaceae</taxon>
        <taxon>Naumovozyma</taxon>
    </lineage>
</organism>
<accession>G0VF70</accession>